<evidence type="ECO:0000313" key="2">
    <source>
        <dbReference type="EMBL" id="KWX18006.1"/>
    </source>
</evidence>
<dbReference type="GO" id="GO:0003677">
    <property type="term" value="F:DNA binding"/>
    <property type="evidence" value="ECO:0007669"/>
    <property type="project" value="InterPro"/>
</dbReference>
<organism evidence="2 3">
    <name type="scientific">Enterococcus faecium</name>
    <name type="common">Streptococcus faecium</name>
    <dbReference type="NCBI Taxonomy" id="1352"/>
    <lineage>
        <taxon>Bacteria</taxon>
        <taxon>Bacillati</taxon>
        <taxon>Bacillota</taxon>
        <taxon>Bacilli</taxon>
        <taxon>Lactobacillales</taxon>
        <taxon>Enterococcaceae</taxon>
        <taxon>Enterococcus</taxon>
    </lineage>
</organism>
<dbReference type="RefSeq" id="WP_002341959.1">
    <property type="nucleotide sequence ID" value="NZ_JBDGBG010000152.1"/>
</dbReference>
<evidence type="ECO:0000313" key="3">
    <source>
        <dbReference type="Proteomes" id="UP000070452"/>
    </source>
</evidence>
<accession>A0A132P6R2</accession>
<gene>
    <name evidence="2" type="ORF">AWT83_05805</name>
</gene>
<dbReference type="InterPro" id="IPR010982">
    <property type="entry name" value="Lambda_DNA-bd_dom_sf"/>
</dbReference>
<dbReference type="CDD" id="cd00093">
    <property type="entry name" value="HTH_XRE"/>
    <property type="match status" value="1"/>
</dbReference>
<dbReference type="Proteomes" id="UP000070452">
    <property type="component" value="Unassembled WGS sequence"/>
</dbReference>
<dbReference type="AlphaFoldDB" id="A0A132P6R2"/>
<name>A0A132P6R2_ENTFC</name>
<reference evidence="2 3" key="1">
    <citation type="submission" date="2016-01" db="EMBL/GenBank/DDBJ databases">
        <title>Molecular Mechanisms for transfer of large genomic segments between Enterococcus faecium strains.</title>
        <authorList>
            <person name="Garcia-Solache M.A."/>
            <person name="Lebreton F."/>
            <person name="Mclaughlin R.E."/>
            <person name="Whiteaker J.D."/>
            <person name="Gilmore M.S."/>
            <person name="Rice L.B."/>
        </authorList>
    </citation>
    <scope>NUCLEOTIDE SEQUENCE [LARGE SCALE GENOMIC DNA]</scope>
    <source>
        <strain evidence="2 3">D344RRF x C68</strain>
    </source>
</reference>
<protein>
    <submittedName>
        <fullName evidence="2">Cro/Cl family transcriptional regulator</fullName>
    </submittedName>
</protein>
<proteinExistence type="predicted"/>
<sequence>MTTFERVKMLADKHKISIVELEEKLNFSKNSLYAWKKSKPSIDKLNAVADYFNVSTDYLLGRTDDPNAGVAPEKRKLTVEEALASVMSSDGKPLTDNDRQILTELIEAYIEKKYK</sequence>
<dbReference type="EMBL" id="LRHK01000001">
    <property type="protein sequence ID" value="KWX18006.1"/>
    <property type="molecule type" value="Genomic_DNA"/>
</dbReference>
<dbReference type="Pfam" id="PF13443">
    <property type="entry name" value="HTH_26"/>
    <property type="match status" value="1"/>
</dbReference>
<comment type="caution">
    <text evidence="2">The sequence shown here is derived from an EMBL/GenBank/DDBJ whole genome shotgun (WGS) entry which is preliminary data.</text>
</comment>
<dbReference type="PROSITE" id="PS50943">
    <property type="entry name" value="HTH_CROC1"/>
    <property type="match status" value="1"/>
</dbReference>
<dbReference type="SUPFAM" id="SSF47413">
    <property type="entry name" value="lambda repressor-like DNA-binding domains"/>
    <property type="match status" value="1"/>
</dbReference>
<dbReference type="SMART" id="SM00530">
    <property type="entry name" value="HTH_XRE"/>
    <property type="match status" value="1"/>
</dbReference>
<dbReference type="InterPro" id="IPR001387">
    <property type="entry name" value="Cro/C1-type_HTH"/>
</dbReference>
<dbReference type="Gene3D" id="1.10.260.40">
    <property type="entry name" value="lambda repressor-like DNA-binding domains"/>
    <property type="match status" value="1"/>
</dbReference>
<feature type="domain" description="HTH cro/C1-type" evidence="1">
    <location>
        <begin position="7"/>
        <end position="59"/>
    </location>
</feature>
<evidence type="ECO:0000259" key="1">
    <source>
        <dbReference type="PROSITE" id="PS50943"/>
    </source>
</evidence>